<accession>A0ABT5TAY2</accession>
<feature type="DNA-binding region" description="H-T-H motif" evidence="4">
    <location>
        <begin position="30"/>
        <end position="49"/>
    </location>
</feature>
<evidence type="ECO:0000313" key="7">
    <source>
        <dbReference type="Proteomes" id="UP001431784"/>
    </source>
</evidence>
<dbReference type="PRINTS" id="PR00455">
    <property type="entry name" value="HTHTETR"/>
</dbReference>
<feature type="domain" description="HTH tetR-type" evidence="5">
    <location>
        <begin position="7"/>
        <end position="67"/>
    </location>
</feature>
<dbReference type="PROSITE" id="PS50977">
    <property type="entry name" value="HTH_TETR_2"/>
    <property type="match status" value="1"/>
</dbReference>
<evidence type="ECO:0000256" key="4">
    <source>
        <dbReference type="PROSITE-ProRule" id="PRU00335"/>
    </source>
</evidence>
<dbReference type="Gene3D" id="1.10.357.10">
    <property type="entry name" value="Tetracycline Repressor, domain 2"/>
    <property type="match status" value="1"/>
</dbReference>
<evidence type="ECO:0000256" key="3">
    <source>
        <dbReference type="ARBA" id="ARBA00023163"/>
    </source>
</evidence>
<evidence type="ECO:0000256" key="2">
    <source>
        <dbReference type="ARBA" id="ARBA00023125"/>
    </source>
</evidence>
<keyword evidence="7" id="KW-1185">Reference proteome</keyword>
<keyword evidence="1" id="KW-0805">Transcription regulation</keyword>
<comment type="caution">
    <text evidence="6">The sequence shown here is derived from an EMBL/GenBank/DDBJ whole genome shotgun (WGS) entry which is preliminary data.</text>
</comment>
<keyword evidence="3" id="KW-0804">Transcription</keyword>
<dbReference type="SUPFAM" id="SSF46689">
    <property type="entry name" value="Homeodomain-like"/>
    <property type="match status" value="1"/>
</dbReference>
<dbReference type="InterPro" id="IPR009057">
    <property type="entry name" value="Homeodomain-like_sf"/>
</dbReference>
<dbReference type="Proteomes" id="UP001431784">
    <property type="component" value="Unassembled WGS sequence"/>
</dbReference>
<evidence type="ECO:0000259" key="5">
    <source>
        <dbReference type="PROSITE" id="PS50977"/>
    </source>
</evidence>
<evidence type="ECO:0000256" key="1">
    <source>
        <dbReference type="ARBA" id="ARBA00023015"/>
    </source>
</evidence>
<dbReference type="PANTHER" id="PTHR47506:SF6">
    <property type="entry name" value="HTH-TYPE TRANSCRIPTIONAL REPRESSOR NEMR"/>
    <property type="match status" value="1"/>
</dbReference>
<dbReference type="PANTHER" id="PTHR47506">
    <property type="entry name" value="TRANSCRIPTIONAL REGULATORY PROTEIN"/>
    <property type="match status" value="1"/>
</dbReference>
<dbReference type="RefSeq" id="WP_274352956.1">
    <property type="nucleotide sequence ID" value="NZ_JAQZSM010000014.1"/>
</dbReference>
<dbReference type="Pfam" id="PF00440">
    <property type="entry name" value="TetR_N"/>
    <property type="match status" value="1"/>
</dbReference>
<dbReference type="Pfam" id="PF17937">
    <property type="entry name" value="TetR_C_28"/>
    <property type="match status" value="1"/>
</dbReference>
<dbReference type="InterPro" id="IPR041479">
    <property type="entry name" value="TetR_CgmR_C"/>
</dbReference>
<dbReference type="InterPro" id="IPR001647">
    <property type="entry name" value="HTH_TetR"/>
</dbReference>
<name>A0ABT5TAY2_9RHOB</name>
<keyword evidence="2 4" id="KW-0238">DNA-binding</keyword>
<reference evidence="6" key="1">
    <citation type="submission" date="2023-02" db="EMBL/GenBank/DDBJ databases">
        <title>Description of Roseinatronobacter alkalisoli sp. nov., an alkaliphilic bacerium isolated from soda soil.</title>
        <authorList>
            <person name="Wei W."/>
        </authorList>
    </citation>
    <scope>NUCLEOTIDE SEQUENCE</scope>
    <source>
        <strain evidence="6">HJB301</strain>
    </source>
</reference>
<sequence>MAGRPRSIDRDKVLDAAEALVVTTGAAALSFDAVAKAAGITKGGVQYAFGTRDNLIRAMIARWEEAFDAEVAGRAGPDPSPRAMIRAHLAATRDADEADHSRFAVMMTALLQHPDQLSDTRDWYNARLAGLDLANPADRQVALAFMAGEGAFLLKALGLMDLTDTQWKALFADMLSATASGTSDVASAED</sequence>
<dbReference type="EMBL" id="JAQZSM010000014">
    <property type="protein sequence ID" value="MDD7972278.1"/>
    <property type="molecule type" value="Genomic_DNA"/>
</dbReference>
<gene>
    <name evidence="6" type="ORF">PUT78_14345</name>
</gene>
<proteinExistence type="predicted"/>
<protein>
    <submittedName>
        <fullName evidence="6">TetR/AcrR family transcriptional regulator</fullName>
    </submittedName>
</protein>
<organism evidence="6 7">
    <name type="scientific">Roseinatronobacter alkalisoli</name>
    <dbReference type="NCBI Taxonomy" id="3028235"/>
    <lineage>
        <taxon>Bacteria</taxon>
        <taxon>Pseudomonadati</taxon>
        <taxon>Pseudomonadota</taxon>
        <taxon>Alphaproteobacteria</taxon>
        <taxon>Rhodobacterales</taxon>
        <taxon>Paracoccaceae</taxon>
        <taxon>Roseinatronobacter</taxon>
    </lineage>
</organism>
<evidence type="ECO:0000313" key="6">
    <source>
        <dbReference type="EMBL" id="MDD7972278.1"/>
    </source>
</evidence>